<keyword evidence="4 8" id="KW-0285">Flavoprotein</keyword>
<dbReference type="PANTHER" id="PTHR45754">
    <property type="entry name" value="METHYLENETETRAHYDROFOLATE REDUCTASE"/>
    <property type="match status" value="1"/>
</dbReference>
<evidence type="ECO:0000256" key="2">
    <source>
        <dbReference type="ARBA" id="ARBA00004777"/>
    </source>
</evidence>
<dbReference type="Gene3D" id="3.20.20.220">
    <property type="match status" value="1"/>
</dbReference>
<evidence type="ECO:0000256" key="3">
    <source>
        <dbReference type="ARBA" id="ARBA00006743"/>
    </source>
</evidence>
<dbReference type="Pfam" id="PF02219">
    <property type="entry name" value="MTHFR"/>
    <property type="match status" value="1"/>
</dbReference>
<gene>
    <name evidence="9" type="ORF">GCM10009606_01650</name>
</gene>
<comment type="catalytic activity">
    <reaction evidence="7">
        <text>(6S)-5-methyl-5,6,7,8-tetrahydrofolate + NAD(+) = (6R)-5,10-methylene-5,6,7,8-tetrahydrofolate + NADH + H(+)</text>
        <dbReference type="Rhea" id="RHEA:19821"/>
        <dbReference type="ChEBI" id="CHEBI:15378"/>
        <dbReference type="ChEBI" id="CHEBI:15636"/>
        <dbReference type="ChEBI" id="CHEBI:18608"/>
        <dbReference type="ChEBI" id="CHEBI:57540"/>
        <dbReference type="ChEBI" id="CHEBI:57945"/>
        <dbReference type="EC" id="1.5.1.54"/>
    </reaction>
    <physiologicalReaction direction="right-to-left" evidence="7">
        <dbReference type="Rhea" id="RHEA:19823"/>
    </physiologicalReaction>
</comment>
<keyword evidence="10" id="KW-1185">Reference proteome</keyword>
<organism evidence="9 10">
    <name type="scientific">Nocardioides aquiterrae</name>
    <dbReference type="NCBI Taxonomy" id="203799"/>
    <lineage>
        <taxon>Bacteria</taxon>
        <taxon>Bacillati</taxon>
        <taxon>Actinomycetota</taxon>
        <taxon>Actinomycetes</taxon>
        <taxon>Propionibacteriales</taxon>
        <taxon>Nocardioidaceae</taxon>
        <taxon>Nocardioides</taxon>
    </lineage>
</organism>
<dbReference type="PANTHER" id="PTHR45754:SF3">
    <property type="entry name" value="METHYLENETETRAHYDROFOLATE REDUCTASE (NADPH)"/>
    <property type="match status" value="1"/>
</dbReference>
<comment type="pathway">
    <text evidence="2 8">One-carbon metabolism; tetrahydrofolate interconversion.</text>
</comment>
<evidence type="ECO:0000313" key="9">
    <source>
        <dbReference type="EMBL" id="GAA1125619.1"/>
    </source>
</evidence>
<evidence type="ECO:0000256" key="6">
    <source>
        <dbReference type="ARBA" id="ARBA00023002"/>
    </source>
</evidence>
<evidence type="ECO:0000313" key="10">
    <source>
        <dbReference type="Proteomes" id="UP001499979"/>
    </source>
</evidence>
<reference evidence="10" key="1">
    <citation type="journal article" date="2019" name="Int. J. Syst. Evol. Microbiol.">
        <title>The Global Catalogue of Microorganisms (GCM) 10K type strain sequencing project: providing services to taxonomists for standard genome sequencing and annotation.</title>
        <authorList>
            <consortium name="The Broad Institute Genomics Platform"/>
            <consortium name="The Broad Institute Genome Sequencing Center for Infectious Disease"/>
            <person name="Wu L."/>
            <person name="Ma J."/>
        </authorList>
    </citation>
    <scope>NUCLEOTIDE SEQUENCE [LARGE SCALE GENOMIC DNA]</scope>
    <source>
        <strain evidence="10">JCM 11813</strain>
    </source>
</reference>
<sequence>MYRTPREGTSAPTDLLHDFSLEITGKDADALSGARAAIPAGTRVHVTYLAHEDLALRVAAARTVRRLGLVAVPHVSARRLGSRAELDEFVGGLRADGNAEHLFLVAGDPRTPAGPFADTLAVIESGVLEHHDVGRVGIAGYPEGHPHIPDDVLWRALEQKVSALAERGIGASVTTQFGFDADRVLGWVEQVRQRGVAVPVRVGVPGPAGARRLLSYATRFGVGTSASIAAKYGLSLTNLMSSAGPDRFVDALGAGYDEHRHGELRLHFYTFGGVGATAEWARGFRQSVG</sequence>
<dbReference type="InterPro" id="IPR029041">
    <property type="entry name" value="FAD-linked_oxidoreductase-like"/>
</dbReference>
<accession>A0ABP4EQG0</accession>
<evidence type="ECO:0000256" key="8">
    <source>
        <dbReference type="RuleBase" id="RU003862"/>
    </source>
</evidence>
<comment type="caution">
    <text evidence="9">The sequence shown here is derived from an EMBL/GenBank/DDBJ whole genome shotgun (WGS) entry which is preliminary data.</text>
</comment>
<evidence type="ECO:0000256" key="4">
    <source>
        <dbReference type="ARBA" id="ARBA00022630"/>
    </source>
</evidence>
<dbReference type="EMBL" id="BAAAJE010000001">
    <property type="protein sequence ID" value="GAA1125619.1"/>
    <property type="molecule type" value="Genomic_DNA"/>
</dbReference>
<dbReference type="RefSeq" id="WP_343904785.1">
    <property type="nucleotide sequence ID" value="NZ_BAAAJE010000001.1"/>
</dbReference>
<dbReference type="InterPro" id="IPR003171">
    <property type="entry name" value="Mehydrof_redctse-like"/>
</dbReference>
<protein>
    <recommendedName>
        <fullName evidence="8">Methylenetetrahydrofolate reductase</fullName>
    </recommendedName>
</protein>
<dbReference type="SUPFAM" id="SSF51730">
    <property type="entry name" value="FAD-linked oxidoreductase"/>
    <property type="match status" value="1"/>
</dbReference>
<keyword evidence="5 8" id="KW-0274">FAD</keyword>
<dbReference type="Proteomes" id="UP001499979">
    <property type="component" value="Unassembled WGS sequence"/>
</dbReference>
<proteinExistence type="inferred from homology"/>
<comment type="cofactor">
    <cofactor evidence="1 8">
        <name>FAD</name>
        <dbReference type="ChEBI" id="CHEBI:57692"/>
    </cofactor>
</comment>
<comment type="similarity">
    <text evidence="3 8">Belongs to the methylenetetrahydrofolate reductase family.</text>
</comment>
<keyword evidence="6 8" id="KW-0560">Oxidoreductase</keyword>
<evidence type="ECO:0000256" key="1">
    <source>
        <dbReference type="ARBA" id="ARBA00001974"/>
    </source>
</evidence>
<evidence type="ECO:0000256" key="5">
    <source>
        <dbReference type="ARBA" id="ARBA00022827"/>
    </source>
</evidence>
<name>A0ABP4EQG0_9ACTN</name>
<evidence type="ECO:0000256" key="7">
    <source>
        <dbReference type="ARBA" id="ARBA00048628"/>
    </source>
</evidence>